<dbReference type="Gene3D" id="3.40.50.720">
    <property type="entry name" value="NAD(P)-binding Rossmann-like Domain"/>
    <property type="match status" value="1"/>
</dbReference>
<dbReference type="EMBL" id="CP082781">
    <property type="protein sequence ID" value="UGS26507.1"/>
    <property type="molecule type" value="Genomic_DNA"/>
</dbReference>
<dbReference type="CDD" id="cd00158">
    <property type="entry name" value="RHOD"/>
    <property type="match status" value="1"/>
</dbReference>
<name>A0ABY3RR30_9MICO</name>
<dbReference type="SMART" id="SM00450">
    <property type="entry name" value="RHOD"/>
    <property type="match status" value="1"/>
</dbReference>
<sequence length="396" mass="41614">MLPLVEPGPALDPARITRYSRQLMLPGFGEEAQRRLRAARVLVIGAGGLGSAVVPILAAAGVGTIGVVDDDVVELSNLHRQLSHGVADLGRAKVDSLADAVRAIDPDTVVHAHRERLGAHNLPALLEDYDLLVDGSDNFPTRFLANDAADLAGKPLVWGAILRFHGQVGVAWRGHGPTYRDLFPEPPSGDAALSCELGGVLPTLCPAIGSLLATEAIKLVTGIGEPLLGRVLVYDALTARTREIAYRADEDAPRVTALEPESPAGERDERDAVSAAEVLRAIRAGEPVRLVDVREPDEAALRRIPGARLLPLGRLDAGEDPEGPAPVVVYCERDPRSRRAVRTLRERGIDARYLAGGIRAFVAIGGEVEAGQGGADPAPPAVEDVAGAAAGEGVRA</sequence>
<dbReference type="InterPro" id="IPR001763">
    <property type="entry name" value="Rhodanese-like_dom"/>
</dbReference>
<protein>
    <submittedName>
        <fullName evidence="3">ThiF family adenylyltransferase</fullName>
    </submittedName>
</protein>
<dbReference type="Proteomes" id="UP001199642">
    <property type="component" value="Chromosome"/>
</dbReference>
<evidence type="ECO:0000313" key="4">
    <source>
        <dbReference type="Proteomes" id="UP001199642"/>
    </source>
</evidence>
<dbReference type="Gene3D" id="3.40.250.10">
    <property type="entry name" value="Rhodanese-like domain"/>
    <property type="match status" value="1"/>
</dbReference>
<keyword evidence="3" id="KW-0548">Nucleotidyltransferase</keyword>
<organism evidence="3 4">
    <name type="scientific">Microbacterium resistens</name>
    <dbReference type="NCBI Taxonomy" id="156977"/>
    <lineage>
        <taxon>Bacteria</taxon>
        <taxon>Bacillati</taxon>
        <taxon>Actinomycetota</taxon>
        <taxon>Actinomycetes</taxon>
        <taxon>Micrococcales</taxon>
        <taxon>Microbacteriaceae</taxon>
        <taxon>Microbacterium</taxon>
    </lineage>
</organism>
<feature type="region of interest" description="Disordered" evidence="1">
    <location>
        <begin position="371"/>
        <end position="396"/>
    </location>
</feature>
<evidence type="ECO:0000313" key="3">
    <source>
        <dbReference type="EMBL" id="UGS26507.1"/>
    </source>
</evidence>
<evidence type="ECO:0000259" key="2">
    <source>
        <dbReference type="PROSITE" id="PS50206"/>
    </source>
</evidence>
<keyword evidence="3" id="KW-0808">Transferase</keyword>
<dbReference type="GO" id="GO:0016779">
    <property type="term" value="F:nucleotidyltransferase activity"/>
    <property type="evidence" value="ECO:0007669"/>
    <property type="project" value="UniProtKB-KW"/>
</dbReference>
<dbReference type="RefSeq" id="WP_231820169.1">
    <property type="nucleotide sequence ID" value="NZ_CP082781.1"/>
</dbReference>
<keyword evidence="4" id="KW-1185">Reference proteome</keyword>
<feature type="compositionally biased region" description="Low complexity" evidence="1">
    <location>
        <begin position="381"/>
        <end position="396"/>
    </location>
</feature>
<dbReference type="PROSITE" id="PS50206">
    <property type="entry name" value="RHODANESE_3"/>
    <property type="match status" value="1"/>
</dbReference>
<feature type="domain" description="Rhodanese" evidence="2">
    <location>
        <begin position="284"/>
        <end position="370"/>
    </location>
</feature>
<dbReference type="InterPro" id="IPR045886">
    <property type="entry name" value="ThiF/MoeB/HesA"/>
</dbReference>
<dbReference type="PANTHER" id="PTHR10953:SF102">
    <property type="entry name" value="ADENYLYLTRANSFERASE AND SULFURTRANSFERASE MOCS3"/>
    <property type="match status" value="1"/>
</dbReference>
<dbReference type="InterPro" id="IPR000594">
    <property type="entry name" value="ThiF_NAD_FAD-bd"/>
</dbReference>
<dbReference type="InterPro" id="IPR036873">
    <property type="entry name" value="Rhodanese-like_dom_sf"/>
</dbReference>
<accession>A0ABY3RR30</accession>
<dbReference type="Pfam" id="PF00899">
    <property type="entry name" value="ThiF"/>
    <property type="match status" value="1"/>
</dbReference>
<gene>
    <name evidence="3" type="ORF">K8F61_18105</name>
</gene>
<evidence type="ECO:0000256" key="1">
    <source>
        <dbReference type="SAM" id="MobiDB-lite"/>
    </source>
</evidence>
<dbReference type="InterPro" id="IPR035985">
    <property type="entry name" value="Ubiquitin-activating_enz"/>
</dbReference>
<proteinExistence type="predicted"/>
<dbReference type="CDD" id="cd00757">
    <property type="entry name" value="ThiF_MoeB_HesA_family"/>
    <property type="match status" value="1"/>
</dbReference>
<dbReference type="PANTHER" id="PTHR10953">
    <property type="entry name" value="UBIQUITIN-ACTIVATING ENZYME E1"/>
    <property type="match status" value="1"/>
</dbReference>
<dbReference type="Pfam" id="PF00581">
    <property type="entry name" value="Rhodanese"/>
    <property type="match status" value="1"/>
</dbReference>
<reference evidence="3 4" key="1">
    <citation type="submission" date="2023-01" db="EMBL/GenBank/DDBJ databases">
        <title>Characterization of estradiol degrading bacteria Microbacterium sp. MZT7 and reveal degrading genes through genome analysis.</title>
        <authorList>
            <person name="Hao P."/>
            <person name="Gao Y."/>
        </authorList>
    </citation>
    <scope>NUCLEOTIDE SEQUENCE [LARGE SCALE GENOMIC DNA]</scope>
    <source>
        <strain evidence="3 4">MZT7</strain>
    </source>
</reference>
<dbReference type="SUPFAM" id="SSF69572">
    <property type="entry name" value="Activating enzymes of the ubiquitin-like proteins"/>
    <property type="match status" value="1"/>
</dbReference>